<dbReference type="EMBL" id="KZ821289">
    <property type="protein sequence ID" value="PYH40342.1"/>
    <property type="molecule type" value="Genomic_DNA"/>
</dbReference>
<gene>
    <name evidence="1" type="ORF">BP01DRAFT_222727</name>
</gene>
<dbReference type="GeneID" id="37072383"/>
<sequence length="249" mass="27655">MRCFLLEVSRESVGNWMTKSIADDILPSYQLPLFLRKIQQNIIISSIPCLSSACLRASKSQSVKTASAVQETVDRTQATIPATRSVFSSIILPSVLQRLPPRRTRPLQQQSGSKLSSLGVEQDGAAVVEEDARKQLAGPISLKSQGDVSVDIGDTKVKQINIESPDVLFTAQHALDALEPLPLITIISTSTGERGREIEARRRQITTQPRRRNWNYNVYDMSLCHLKLCYRQSDCPSRSAVMPIIRPIA</sequence>
<proteinExistence type="predicted"/>
<evidence type="ECO:0000313" key="2">
    <source>
        <dbReference type="Proteomes" id="UP000248349"/>
    </source>
</evidence>
<dbReference type="RefSeq" id="XP_025426324.1">
    <property type="nucleotide sequence ID" value="XM_025571155.1"/>
</dbReference>
<dbReference type="Proteomes" id="UP000248349">
    <property type="component" value="Unassembled WGS sequence"/>
</dbReference>
<keyword evidence="2" id="KW-1185">Reference proteome</keyword>
<organism evidence="1 2">
    <name type="scientific">Aspergillus saccharolyticus JOP 1030-1</name>
    <dbReference type="NCBI Taxonomy" id="1450539"/>
    <lineage>
        <taxon>Eukaryota</taxon>
        <taxon>Fungi</taxon>
        <taxon>Dikarya</taxon>
        <taxon>Ascomycota</taxon>
        <taxon>Pezizomycotina</taxon>
        <taxon>Eurotiomycetes</taxon>
        <taxon>Eurotiomycetidae</taxon>
        <taxon>Eurotiales</taxon>
        <taxon>Aspergillaceae</taxon>
        <taxon>Aspergillus</taxon>
        <taxon>Aspergillus subgen. Circumdati</taxon>
    </lineage>
</organism>
<reference evidence="1 2" key="1">
    <citation type="submission" date="2016-12" db="EMBL/GenBank/DDBJ databases">
        <title>The genomes of Aspergillus section Nigri reveals drivers in fungal speciation.</title>
        <authorList>
            <consortium name="DOE Joint Genome Institute"/>
            <person name="Vesth T.C."/>
            <person name="Nybo J."/>
            <person name="Theobald S."/>
            <person name="Brandl J."/>
            <person name="Frisvad J.C."/>
            <person name="Nielsen K.F."/>
            <person name="Lyhne E.K."/>
            <person name="Kogle M.E."/>
            <person name="Kuo A."/>
            <person name="Riley R."/>
            <person name="Clum A."/>
            <person name="Nolan M."/>
            <person name="Lipzen A."/>
            <person name="Salamov A."/>
            <person name="Henrissat B."/>
            <person name="Wiebenga A."/>
            <person name="De Vries R.P."/>
            <person name="Grigoriev I.V."/>
            <person name="Mortensen U.H."/>
            <person name="Andersen M.R."/>
            <person name="Baker S.E."/>
        </authorList>
    </citation>
    <scope>NUCLEOTIDE SEQUENCE [LARGE SCALE GENOMIC DNA]</scope>
    <source>
        <strain evidence="1 2">JOP 1030-1</strain>
    </source>
</reference>
<name>A0A318ZY76_9EURO</name>
<protein>
    <submittedName>
        <fullName evidence="1">Uncharacterized protein</fullName>
    </submittedName>
</protein>
<dbReference type="AlphaFoldDB" id="A0A318ZY76"/>
<evidence type="ECO:0000313" key="1">
    <source>
        <dbReference type="EMBL" id="PYH40342.1"/>
    </source>
</evidence>
<accession>A0A318ZY76</accession>